<feature type="compositionally biased region" description="Basic and acidic residues" evidence="1">
    <location>
        <begin position="21"/>
        <end position="34"/>
    </location>
</feature>
<reference evidence="2 3" key="1">
    <citation type="submission" date="2019-06" db="EMBL/GenBank/DDBJ databases">
        <title>A chromosomal-level reference genome of Carpinus fangiana (Coryloideae, Betulaceae).</title>
        <authorList>
            <person name="Yang X."/>
            <person name="Wang Z."/>
            <person name="Zhang L."/>
            <person name="Hao G."/>
            <person name="Liu J."/>
            <person name="Yang Y."/>
        </authorList>
    </citation>
    <scope>NUCLEOTIDE SEQUENCE [LARGE SCALE GENOMIC DNA]</scope>
    <source>
        <strain evidence="2">Cfa_2016G</strain>
        <tissue evidence="2">Leaf</tissue>
    </source>
</reference>
<evidence type="ECO:0000256" key="1">
    <source>
        <dbReference type="SAM" id="MobiDB-lite"/>
    </source>
</evidence>
<organism evidence="2 3">
    <name type="scientific">Carpinus fangiana</name>
    <dbReference type="NCBI Taxonomy" id="176857"/>
    <lineage>
        <taxon>Eukaryota</taxon>
        <taxon>Viridiplantae</taxon>
        <taxon>Streptophyta</taxon>
        <taxon>Embryophyta</taxon>
        <taxon>Tracheophyta</taxon>
        <taxon>Spermatophyta</taxon>
        <taxon>Magnoliopsida</taxon>
        <taxon>eudicotyledons</taxon>
        <taxon>Gunneridae</taxon>
        <taxon>Pentapetalae</taxon>
        <taxon>rosids</taxon>
        <taxon>fabids</taxon>
        <taxon>Fagales</taxon>
        <taxon>Betulaceae</taxon>
        <taxon>Carpinus</taxon>
    </lineage>
</organism>
<gene>
    <name evidence="2" type="ORF">FH972_009975</name>
</gene>
<evidence type="ECO:0000313" key="3">
    <source>
        <dbReference type="Proteomes" id="UP000327013"/>
    </source>
</evidence>
<proteinExistence type="predicted"/>
<dbReference type="AlphaFoldDB" id="A0A660KTV2"/>
<keyword evidence="3" id="KW-1185">Reference proteome</keyword>
<sequence length="74" mass="8274">MNLISVTGKWVWVLRRGSGSGEKERKEHGGKEGDLYTSGEFPLPSQTESADFYRMASSTLSDAGYNHYEIMLVD</sequence>
<name>A0A660KTV2_9ROSI</name>
<evidence type="ECO:0000313" key="2">
    <source>
        <dbReference type="EMBL" id="KAE8037386.1"/>
    </source>
</evidence>
<protein>
    <submittedName>
        <fullName evidence="2">Uncharacterized protein</fullName>
    </submittedName>
</protein>
<dbReference type="OrthoDB" id="431409at2759"/>
<dbReference type="Proteomes" id="UP000327013">
    <property type="component" value="Chromosome 4"/>
</dbReference>
<feature type="region of interest" description="Disordered" evidence="1">
    <location>
        <begin position="17"/>
        <end position="42"/>
    </location>
</feature>
<dbReference type="EMBL" id="CM017324">
    <property type="protein sequence ID" value="KAE8037386.1"/>
    <property type="molecule type" value="Genomic_DNA"/>
</dbReference>
<accession>A0A660KTV2</accession>